<dbReference type="InterPro" id="IPR036719">
    <property type="entry name" value="Neuro-gated_channel_TM_sf"/>
</dbReference>
<evidence type="ECO:0000313" key="3">
    <source>
        <dbReference type="Proteomes" id="UP001233172"/>
    </source>
</evidence>
<evidence type="ECO:0000256" key="1">
    <source>
        <dbReference type="SAM" id="Phobius"/>
    </source>
</evidence>
<dbReference type="EMBL" id="JASAOG010000016">
    <property type="protein sequence ID" value="KAK0064746.1"/>
    <property type="molecule type" value="Genomic_DNA"/>
</dbReference>
<reference evidence="2" key="1">
    <citation type="journal article" date="2023" name="PLoS Negl. Trop. Dis.">
        <title>A genome sequence for Biomphalaria pfeifferi, the major vector snail for the human-infecting parasite Schistosoma mansoni.</title>
        <authorList>
            <person name="Bu L."/>
            <person name="Lu L."/>
            <person name="Laidemitt M.R."/>
            <person name="Zhang S.M."/>
            <person name="Mutuku M."/>
            <person name="Mkoji G."/>
            <person name="Steinauer M."/>
            <person name="Loker E.S."/>
        </authorList>
    </citation>
    <scope>NUCLEOTIDE SEQUENCE</scope>
    <source>
        <strain evidence="2">KasaAsao</strain>
    </source>
</reference>
<name>A0AAD8FIK5_BIOPF</name>
<proteinExistence type="predicted"/>
<feature type="transmembrane region" description="Helical" evidence="1">
    <location>
        <begin position="126"/>
        <end position="148"/>
    </location>
</feature>
<keyword evidence="1" id="KW-0472">Membrane</keyword>
<accession>A0AAD8FIK5</accession>
<dbReference type="Proteomes" id="UP001233172">
    <property type="component" value="Unassembled WGS sequence"/>
</dbReference>
<comment type="caution">
    <text evidence="2">The sequence shown here is derived from an EMBL/GenBank/DDBJ whole genome shotgun (WGS) entry which is preliminary data.</text>
</comment>
<dbReference type="GO" id="GO:0016020">
    <property type="term" value="C:membrane"/>
    <property type="evidence" value="ECO:0007669"/>
    <property type="project" value="InterPro"/>
</dbReference>
<dbReference type="GO" id="GO:0006811">
    <property type="term" value="P:monoatomic ion transport"/>
    <property type="evidence" value="ECO:0007669"/>
    <property type="project" value="InterPro"/>
</dbReference>
<gene>
    <name evidence="2" type="ORF">Bpfe_005835</name>
</gene>
<sequence length="150" mass="16759">MLLALSVYLSTVSDMIPRSSLTLPNVIIYLFLLLFLSLITVISSIIVVFLHNKKEKEENQQGVTHTPSAPWGKENHLRLAITSRSNTGNALPIQQPEVKAALNKEHKVIQGPNIDKYKVLGRHINLLLFAIFLIIYIAITLCFTLNIASV</sequence>
<dbReference type="Gene3D" id="1.20.58.390">
    <property type="entry name" value="Neurotransmitter-gated ion-channel transmembrane domain"/>
    <property type="match status" value="1"/>
</dbReference>
<dbReference type="InterPro" id="IPR038050">
    <property type="entry name" value="Neuro_actylchol_rec"/>
</dbReference>
<organism evidence="2 3">
    <name type="scientific">Biomphalaria pfeifferi</name>
    <name type="common">Bloodfluke planorb</name>
    <name type="synonym">Freshwater snail</name>
    <dbReference type="NCBI Taxonomy" id="112525"/>
    <lineage>
        <taxon>Eukaryota</taxon>
        <taxon>Metazoa</taxon>
        <taxon>Spiralia</taxon>
        <taxon>Lophotrochozoa</taxon>
        <taxon>Mollusca</taxon>
        <taxon>Gastropoda</taxon>
        <taxon>Heterobranchia</taxon>
        <taxon>Euthyneura</taxon>
        <taxon>Panpulmonata</taxon>
        <taxon>Hygrophila</taxon>
        <taxon>Lymnaeoidea</taxon>
        <taxon>Planorbidae</taxon>
        <taxon>Biomphalaria</taxon>
    </lineage>
</organism>
<keyword evidence="3" id="KW-1185">Reference proteome</keyword>
<evidence type="ECO:0000313" key="2">
    <source>
        <dbReference type="EMBL" id="KAK0064746.1"/>
    </source>
</evidence>
<keyword evidence="1" id="KW-1133">Transmembrane helix</keyword>
<feature type="transmembrane region" description="Helical" evidence="1">
    <location>
        <begin position="29"/>
        <end position="50"/>
    </location>
</feature>
<reference evidence="2" key="2">
    <citation type="submission" date="2023-04" db="EMBL/GenBank/DDBJ databases">
        <authorList>
            <person name="Bu L."/>
            <person name="Lu L."/>
            <person name="Laidemitt M.R."/>
            <person name="Zhang S.M."/>
            <person name="Mutuku M."/>
            <person name="Mkoji G."/>
            <person name="Steinauer M."/>
            <person name="Loker E.S."/>
        </authorList>
    </citation>
    <scope>NUCLEOTIDE SEQUENCE</scope>
    <source>
        <strain evidence="2">KasaAsao</strain>
        <tissue evidence="2">Whole Snail</tissue>
    </source>
</reference>
<dbReference type="SUPFAM" id="SSF90112">
    <property type="entry name" value="Neurotransmitter-gated ion-channel transmembrane pore"/>
    <property type="match status" value="1"/>
</dbReference>
<protein>
    <submittedName>
        <fullName evidence="2">Acetylcholine receptor subunit beta-like 1</fullName>
    </submittedName>
</protein>
<dbReference type="AlphaFoldDB" id="A0AAD8FIK5"/>
<keyword evidence="1" id="KW-0812">Transmembrane</keyword>
<keyword evidence="2" id="KW-0675">Receptor</keyword>